<keyword evidence="8" id="KW-0133">Cell shape</keyword>
<dbReference type="GO" id="GO:0032153">
    <property type="term" value="C:cell division site"/>
    <property type="evidence" value="ECO:0007669"/>
    <property type="project" value="TreeGrafter"/>
</dbReference>
<keyword evidence="6" id="KW-0808">Transferase</keyword>
<keyword evidence="12" id="KW-0131">Cell cycle</keyword>
<evidence type="ECO:0000256" key="4">
    <source>
        <dbReference type="ARBA" id="ARBA00022618"/>
    </source>
</evidence>
<dbReference type="AlphaFoldDB" id="A0A1F4S6H8"/>
<evidence type="ECO:0000256" key="3">
    <source>
        <dbReference type="ARBA" id="ARBA00022475"/>
    </source>
</evidence>
<evidence type="ECO:0000256" key="7">
    <source>
        <dbReference type="ARBA" id="ARBA00022692"/>
    </source>
</evidence>
<evidence type="ECO:0000256" key="20">
    <source>
        <dbReference type="ARBA" id="ARBA00049902"/>
    </source>
</evidence>
<evidence type="ECO:0000256" key="22">
    <source>
        <dbReference type="SAM" id="Phobius"/>
    </source>
</evidence>
<keyword evidence="5" id="KW-0328">Glycosyltransferase</keyword>
<evidence type="ECO:0000256" key="5">
    <source>
        <dbReference type="ARBA" id="ARBA00022676"/>
    </source>
</evidence>
<dbReference type="PANTHER" id="PTHR30474:SF2">
    <property type="entry name" value="PEPTIDOGLYCAN GLYCOSYLTRANSFERASE FTSW-RELATED"/>
    <property type="match status" value="1"/>
</dbReference>
<feature type="transmembrane region" description="Helical" evidence="22">
    <location>
        <begin position="79"/>
        <end position="99"/>
    </location>
</feature>
<proteinExistence type="inferred from homology"/>
<evidence type="ECO:0000256" key="13">
    <source>
        <dbReference type="ARBA" id="ARBA00023316"/>
    </source>
</evidence>
<evidence type="ECO:0000256" key="2">
    <source>
        <dbReference type="ARBA" id="ARBA00004752"/>
    </source>
</evidence>
<dbReference type="InterPro" id="IPR001182">
    <property type="entry name" value="FtsW/RodA"/>
</dbReference>
<dbReference type="GO" id="GO:0005886">
    <property type="term" value="C:plasma membrane"/>
    <property type="evidence" value="ECO:0007669"/>
    <property type="project" value="UniProtKB-SubCell"/>
</dbReference>
<evidence type="ECO:0000256" key="21">
    <source>
        <dbReference type="ARBA" id="ARBA00049966"/>
    </source>
</evidence>
<dbReference type="NCBIfam" id="TIGR02614">
    <property type="entry name" value="ftsW"/>
    <property type="match status" value="1"/>
</dbReference>
<keyword evidence="7 22" id="KW-0812">Transmembrane</keyword>
<evidence type="ECO:0000256" key="11">
    <source>
        <dbReference type="ARBA" id="ARBA00023136"/>
    </source>
</evidence>
<comment type="caution">
    <text evidence="23">The sequence shown here is derived from an EMBL/GenBank/DDBJ whole genome shotgun (WGS) entry which is preliminary data.</text>
</comment>
<dbReference type="Pfam" id="PF01098">
    <property type="entry name" value="FTSW_RODA_SPOVE"/>
    <property type="match status" value="1"/>
</dbReference>
<comment type="subcellular location">
    <subcellularLocation>
        <location evidence="1">Cell membrane</location>
        <topology evidence="1">Multi-pass membrane protein</topology>
    </subcellularLocation>
</comment>
<keyword evidence="3" id="KW-1003">Cell membrane</keyword>
<feature type="transmembrane region" description="Helical" evidence="22">
    <location>
        <begin position="343"/>
        <end position="364"/>
    </location>
</feature>
<evidence type="ECO:0000313" key="24">
    <source>
        <dbReference type="Proteomes" id="UP000177905"/>
    </source>
</evidence>
<dbReference type="GO" id="GO:0015648">
    <property type="term" value="F:lipid-linked peptidoglycan transporter activity"/>
    <property type="evidence" value="ECO:0007669"/>
    <property type="project" value="TreeGrafter"/>
</dbReference>
<feature type="transmembrane region" description="Helical" evidence="22">
    <location>
        <begin position="54"/>
        <end position="72"/>
    </location>
</feature>
<feature type="transmembrane region" description="Helical" evidence="22">
    <location>
        <begin position="192"/>
        <end position="212"/>
    </location>
</feature>
<feature type="transmembrane region" description="Helical" evidence="22">
    <location>
        <begin position="169"/>
        <end position="185"/>
    </location>
</feature>
<evidence type="ECO:0000256" key="6">
    <source>
        <dbReference type="ARBA" id="ARBA00022679"/>
    </source>
</evidence>
<accession>A0A1F4S6H8</accession>
<name>A0A1F4S6H8_UNCSA</name>
<feature type="transmembrane region" description="Helical" evidence="22">
    <location>
        <begin position="15"/>
        <end position="34"/>
    </location>
</feature>
<keyword evidence="4 23" id="KW-0132">Cell division</keyword>
<dbReference type="Proteomes" id="UP000177905">
    <property type="component" value="Unassembled WGS sequence"/>
</dbReference>
<evidence type="ECO:0000256" key="14">
    <source>
        <dbReference type="ARBA" id="ARBA00032370"/>
    </source>
</evidence>
<dbReference type="GO" id="GO:0051301">
    <property type="term" value="P:cell division"/>
    <property type="evidence" value="ECO:0007669"/>
    <property type="project" value="UniProtKB-KW"/>
</dbReference>
<dbReference type="GO" id="GO:0071555">
    <property type="term" value="P:cell wall organization"/>
    <property type="evidence" value="ECO:0007669"/>
    <property type="project" value="UniProtKB-KW"/>
</dbReference>
<dbReference type="EC" id="2.4.99.28" evidence="19"/>
<feature type="transmembrane region" description="Helical" evidence="22">
    <location>
        <begin position="307"/>
        <end position="331"/>
    </location>
</feature>
<keyword evidence="9" id="KW-0573">Peptidoglycan synthesis</keyword>
<evidence type="ECO:0000256" key="8">
    <source>
        <dbReference type="ARBA" id="ARBA00022960"/>
    </source>
</evidence>
<evidence type="ECO:0000256" key="12">
    <source>
        <dbReference type="ARBA" id="ARBA00023306"/>
    </source>
</evidence>
<evidence type="ECO:0000256" key="18">
    <source>
        <dbReference type="ARBA" id="ARBA00041418"/>
    </source>
</evidence>
<organism evidence="23 24">
    <name type="scientific">candidate division WOR-1 bacterium RIFOXYB2_FULL_36_35</name>
    <dbReference type="NCBI Taxonomy" id="1802578"/>
    <lineage>
        <taxon>Bacteria</taxon>
        <taxon>Bacillati</taxon>
        <taxon>Saganbacteria</taxon>
    </lineage>
</organism>
<evidence type="ECO:0000313" key="23">
    <source>
        <dbReference type="EMBL" id="OGC15967.1"/>
    </source>
</evidence>
<dbReference type="GO" id="GO:0008955">
    <property type="term" value="F:peptidoglycan glycosyltransferase activity"/>
    <property type="evidence" value="ECO:0007669"/>
    <property type="project" value="UniProtKB-EC"/>
</dbReference>
<feature type="transmembrane region" description="Helical" evidence="22">
    <location>
        <begin position="144"/>
        <end position="163"/>
    </location>
</feature>
<dbReference type="PANTHER" id="PTHR30474">
    <property type="entry name" value="CELL CYCLE PROTEIN"/>
    <property type="match status" value="1"/>
</dbReference>
<evidence type="ECO:0000256" key="16">
    <source>
        <dbReference type="ARBA" id="ARBA00038053"/>
    </source>
</evidence>
<feature type="transmembrane region" description="Helical" evidence="22">
    <location>
        <begin position="111"/>
        <end position="132"/>
    </location>
</feature>
<protein>
    <recommendedName>
        <fullName evidence="17">Probable peptidoglycan glycosyltransferase FtsW</fullName>
        <ecNumber evidence="19">2.4.99.28</ecNumber>
    </recommendedName>
    <alternativeName>
        <fullName evidence="18">Cell division protein FtsW</fullName>
    </alternativeName>
    <alternativeName>
        <fullName evidence="15">Cell wall polymerase</fullName>
    </alternativeName>
    <alternativeName>
        <fullName evidence="14">Peptidoglycan polymerase</fullName>
    </alternativeName>
</protein>
<evidence type="ECO:0000256" key="1">
    <source>
        <dbReference type="ARBA" id="ARBA00004651"/>
    </source>
</evidence>
<keyword evidence="10 22" id="KW-1133">Transmembrane helix</keyword>
<dbReference type="InterPro" id="IPR013437">
    <property type="entry name" value="FtsW"/>
</dbReference>
<comment type="similarity">
    <text evidence="16">Belongs to the SEDS family. FtsW subfamily.</text>
</comment>
<feature type="transmembrane region" description="Helical" evidence="22">
    <location>
        <begin position="268"/>
        <end position="295"/>
    </location>
</feature>
<comment type="catalytic activity">
    <reaction evidence="20">
        <text>[GlcNAc-(1-&gt;4)-Mur2Ac(oyl-L-Ala-gamma-D-Glu-L-Lys-D-Ala-D-Ala)](n)-di-trans,octa-cis-undecaprenyl diphosphate + beta-D-GlcNAc-(1-&gt;4)-Mur2Ac(oyl-L-Ala-gamma-D-Glu-L-Lys-D-Ala-D-Ala)-di-trans,octa-cis-undecaprenyl diphosphate = [GlcNAc-(1-&gt;4)-Mur2Ac(oyl-L-Ala-gamma-D-Glu-L-Lys-D-Ala-D-Ala)](n+1)-di-trans,octa-cis-undecaprenyl diphosphate + di-trans,octa-cis-undecaprenyl diphosphate + H(+)</text>
        <dbReference type="Rhea" id="RHEA:23708"/>
        <dbReference type="Rhea" id="RHEA-COMP:9602"/>
        <dbReference type="Rhea" id="RHEA-COMP:9603"/>
        <dbReference type="ChEBI" id="CHEBI:15378"/>
        <dbReference type="ChEBI" id="CHEBI:58405"/>
        <dbReference type="ChEBI" id="CHEBI:60033"/>
        <dbReference type="ChEBI" id="CHEBI:78435"/>
        <dbReference type="EC" id="2.4.99.28"/>
    </reaction>
</comment>
<gene>
    <name evidence="23" type="ORF">A2290_06940</name>
</gene>
<evidence type="ECO:0000256" key="17">
    <source>
        <dbReference type="ARBA" id="ARBA00041185"/>
    </source>
</evidence>
<reference evidence="23 24" key="1">
    <citation type="journal article" date="2016" name="Nat. Commun.">
        <title>Thousands of microbial genomes shed light on interconnected biogeochemical processes in an aquifer system.</title>
        <authorList>
            <person name="Anantharaman K."/>
            <person name="Brown C.T."/>
            <person name="Hug L.A."/>
            <person name="Sharon I."/>
            <person name="Castelle C.J."/>
            <person name="Probst A.J."/>
            <person name="Thomas B.C."/>
            <person name="Singh A."/>
            <person name="Wilkins M.J."/>
            <person name="Karaoz U."/>
            <person name="Brodie E.L."/>
            <person name="Williams K.H."/>
            <person name="Hubbard S.S."/>
            <person name="Banfield J.F."/>
        </authorList>
    </citation>
    <scope>NUCLEOTIDE SEQUENCE [LARGE SCALE GENOMIC DNA]</scope>
</reference>
<keyword evidence="13" id="KW-0961">Cell wall biogenesis/degradation</keyword>
<evidence type="ECO:0000256" key="15">
    <source>
        <dbReference type="ARBA" id="ARBA00033270"/>
    </source>
</evidence>
<dbReference type="GO" id="GO:0009252">
    <property type="term" value="P:peptidoglycan biosynthetic process"/>
    <property type="evidence" value="ECO:0007669"/>
    <property type="project" value="UniProtKB-KW"/>
</dbReference>
<comment type="pathway">
    <text evidence="2">Cell wall biogenesis; peptidoglycan biosynthesis.</text>
</comment>
<evidence type="ECO:0000256" key="19">
    <source>
        <dbReference type="ARBA" id="ARBA00044770"/>
    </source>
</evidence>
<evidence type="ECO:0000256" key="9">
    <source>
        <dbReference type="ARBA" id="ARBA00022984"/>
    </source>
</evidence>
<dbReference type="GO" id="GO:0008360">
    <property type="term" value="P:regulation of cell shape"/>
    <property type="evidence" value="ECO:0007669"/>
    <property type="project" value="UniProtKB-KW"/>
</dbReference>
<keyword evidence="11 22" id="KW-0472">Membrane</keyword>
<dbReference type="EMBL" id="MEUA01000016">
    <property type="protein sequence ID" value="OGC15967.1"/>
    <property type="molecule type" value="Genomic_DNA"/>
</dbReference>
<comment type="function">
    <text evidence="21">Peptidoglycan polymerase that is essential for cell division.</text>
</comment>
<evidence type="ECO:0000256" key="10">
    <source>
        <dbReference type="ARBA" id="ARBA00022989"/>
    </source>
</evidence>
<sequence>MSGQKPLKLKKSPDFILLASIAGLLLFGTIMIFSSSSVMGIKMGDSFYYLKRHLLYLLAGFFVFIFALNLDLQKLKKYTLLIFCVSIFFLLLLFVPFLGKSLGGATRWLDFYFISFQPSEFVKFTMVLFFATYLSALKNSIKKFLKGLLPLLLVLVVVCGIIIKQPDMGTALSIAVTSFLMFFIAGANVLHLVFLGSCGGVLIFILSIFSAYRVKRLLAFLNPWEDPLGKGFQIIQSLLAVGSGGVIGLGIGNSKQKFYYLPQQYADFIFAVLCEELGFIGAFVLICIFLVFFFRGIQIISKTKDEFYFFLGFGIISMFFVQTVLNIMVVIALLPTTGLPLPFVSYGGTSMITCLFSVGLLTNISKQISL</sequence>